<keyword evidence="2" id="KW-1185">Reference proteome</keyword>
<name>A0A497XJQ6_9PROT</name>
<dbReference type="EMBL" id="RCCI01000004">
    <property type="protein sequence ID" value="RLJ67590.1"/>
    <property type="molecule type" value="Genomic_DNA"/>
</dbReference>
<dbReference type="CDD" id="cd09627">
    <property type="entry name" value="DOMON_murB_like"/>
    <property type="match status" value="1"/>
</dbReference>
<comment type="caution">
    <text evidence="1">The sequence shown here is derived from an EMBL/GenBank/DDBJ whole genome shotgun (WGS) entry which is preliminary data.</text>
</comment>
<reference evidence="1 2" key="1">
    <citation type="submission" date="2018-10" db="EMBL/GenBank/DDBJ databases">
        <title>Genomic Encyclopedia of Type Strains, Phase IV (KMG-IV): sequencing the most valuable type-strain genomes for metagenomic binning, comparative biology and taxonomic classification.</title>
        <authorList>
            <person name="Goeker M."/>
        </authorList>
    </citation>
    <scope>NUCLEOTIDE SEQUENCE [LARGE SCALE GENOMIC DNA]</scope>
    <source>
        <strain evidence="1 2">DSM 26916</strain>
    </source>
</reference>
<gene>
    <name evidence="1" type="ORF">DFR35_0137</name>
</gene>
<dbReference type="Gene3D" id="2.60.40.1190">
    <property type="match status" value="1"/>
</dbReference>
<dbReference type="AlphaFoldDB" id="A0A497XJQ6"/>
<sequence length="178" mass="19230">MGVTLAPHPDNPAGLQHEVDATLTRRPDGVLAVAYSIRGDMSALHVPTPMAPASADALWRTTCCELFVAAGEKGYREFNFSPSGQWAVYDFADYRERAPVPPDCPAPTITRRIDETALRVDVELPAAALPAGELRLGISAILETRDGEIGYWALAHAPGRPDFHYATAFALAFEKDPA</sequence>
<dbReference type="RefSeq" id="WP_124962371.1">
    <property type="nucleotide sequence ID" value="NZ_BHVV01000001.1"/>
</dbReference>
<dbReference type="OrthoDB" id="190583at2"/>
<accession>A0A497XJQ6</accession>
<proteinExistence type="predicted"/>
<evidence type="ECO:0000313" key="2">
    <source>
        <dbReference type="Proteomes" id="UP000268908"/>
    </source>
</evidence>
<evidence type="ECO:0000313" key="1">
    <source>
        <dbReference type="EMBL" id="RLJ67590.1"/>
    </source>
</evidence>
<dbReference type="Proteomes" id="UP000268908">
    <property type="component" value="Unassembled WGS sequence"/>
</dbReference>
<evidence type="ECO:0008006" key="3">
    <source>
        <dbReference type="Google" id="ProtNLM"/>
    </source>
</evidence>
<protein>
    <recommendedName>
        <fullName evidence="3">DOMON-like domain-containing protein</fullName>
    </recommendedName>
</protein>
<organism evidence="1 2">
    <name type="scientific">Sulfurisoma sediminicola</name>
    <dbReference type="NCBI Taxonomy" id="1381557"/>
    <lineage>
        <taxon>Bacteria</taxon>
        <taxon>Pseudomonadati</taxon>
        <taxon>Pseudomonadota</taxon>
        <taxon>Betaproteobacteria</taxon>
        <taxon>Nitrosomonadales</taxon>
        <taxon>Sterolibacteriaceae</taxon>
        <taxon>Sulfurisoma</taxon>
    </lineage>
</organism>